<dbReference type="EMBL" id="CP042582">
    <property type="protein sequence ID" value="QEX22904.1"/>
    <property type="molecule type" value="Genomic_DNA"/>
</dbReference>
<organism evidence="1 2">
    <name type="scientific">Hypericibacter adhaerens</name>
    <dbReference type="NCBI Taxonomy" id="2602016"/>
    <lineage>
        <taxon>Bacteria</taxon>
        <taxon>Pseudomonadati</taxon>
        <taxon>Pseudomonadota</taxon>
        <taxon>Alphaproteobacteria</taxon>
        <taxon>Rhodospirillales</taxon>
        <taxon>Dongiaceae</taxon>
        <taxon>Hypericibacter</taxon>
    </lineage>
</organism>
<sequence length="151" mass="16767">MEEPPHGDECDFVLGAIEDRELQARGWENIRGLMAQTPQDLRHLEENTDPLATLVSGRPNIIEAGRASRLFSHIDCPLVSGARKPRTGMGVIFNGIEIILNRCGLGRGGMGAWSRSLILTVHSCLSERIKSILLMHAICAIERYKRIWPIG</sequence>
<evidence type="ECO:0000313" key="2">
    <source>
        <dbReference type="Proteomes" id="UP000325797"/>
    </source>
</evidence>
<dbReference type="KEGG" id="hadh:FRZ61_28380"/>
<reference evidence="1 2" key="1">
    <citation type="submission" date="2019-08" db="EMBL/GenBank/DDBJ databases">
        <title>Hyperibacter terrae gen. nov., sp. nov. and Hyperibacter viscosus sp. nov., two new members in the family Rhodospirillaceae isolated from the rhizosphere of Hypericum perforatum.</title>
        <authorList>
            <person name="Noviana Z."/>
        </authorList>
    </citation>
    <scope>NUCLEOTIDE SEQUENCE [LARGE SCALE GENOMIC DNA]</scope>
    <source>
        <strain evidence="1 2">R5959</strain>
    </source>
</reference>
<name>A0A5J6N0W7_9PROT</name>
<evidence type="ECO:0000313" key="1">
    <source>
        <dbReference type="EMBL" id="QEX22904.1"/>
    </source>
</evidence>
<keyword evidence="2" id="KW-1185">Reference proteome</keyword>
<dbReference type="RefSeq" id="WP_225309299.1">
    <property type="nucleotide sequence ID" value="NZ_CP042582.1"/>
</dbReference>
<dbReference type="Proteomes" id="UP000325797">
    <property type="component" value="Chromosome"/>
</dbReference>
<accession>A0A5J6N0W7</accession>
<proteinExistence type="predicted"/>
<protein>
    <submittedName>
        <fullName evidence="1">Uncharacterized protein</fullName>
    </submittedName>
</protein>
<gene>
    <name evidence="1" type="ORF">FRZ61_28380</name>
</gene>
<dbReference type="AlphaFoldDB" id="A0A5J6N0W7"/>